<evidence type="ECO:0000256" key="3">
    <source>
        <dbReference type="SAM" id="MobiDB-lite"/>
    </source>
</evidence>
<dbReference type="Gene3D" id="3.40.630.30">
    <property type="match status" value="1"/>
</dbReference>
<reference evidence="5 6" key="1">
    <citation type="journal article" date="2017" name="Mol. Biol. Evol.">
        <title>The 4-celled Tetrabaena socialis nuclear genome reveals the essential components for genetic control of cell number at the origin of multicellularity in the volvocine lineage.</title>
        <authorList>
            <person name="Featherston J."/>
            <person name="Arakaki Y."/>
            <person name="Hanschen E.R."/>
            <person name="Ferris P.J."/>
            <person name="Michod R.E."/>
            <person name="Olson B.J.S.C."/>
            <person name="Nozaki H."/>
            <person name="Durand P.M."/>
        </authorList>
    </citation>
    <scope>NUCLEOTIDE SEQUENCE [LARGE SCALE GENOMIC DNA]</scope>
    <source>
        <strain evidence="5 6">NIES-571</strain>
    </source>
</reference>
<evidence type="ECO:0000313" key="6">
    <source>
        <dbReference type="Proteomes" id="UP000236333"/>
    </source>
</evidence>
<proteinExistence type="predicted"/>
<keyword evidence="6" id="KW-1185">Reference proteome</keyword>
<comment type="caution">
    <text evidence="5">The sequence shown here is derived from an EMBL/GenBank/DDBJ whole genome shotgun (WGS) entry which is preliminary data.</text>
</comment>
<dbReference type="InterPro" id="IPR000182">
    <property type="entry name" value="GNAT_dom"/>
</dbReference>
<dbReference type="PANTHER" id="PTHR10908">
    <property type="entry name" value="SEROTONIN N-ACETYLTRANSFERASE"/>
    <property type="match status" value="1"/>
</dbReference>
<dbReference type="Proteomes" id="UP000236333">
    <property type="component" value="Unassembled WGS sequence"/>
</dbReference>
<feature type="region of interest" description="Disordered" evidence="3">
    <location>
        <begin position="1"/>
        <end position="26"/>
    </location>
</feature>
<dbReference type="EMBL" id="PGGS01000384">
    <property type="protein sequence ID" value="PNH04495.1"/>
    <property type="molecule type" value="Genomic_DNA"/>
</dbReference>
<gene>
    <name evidence="5" type="ORF">TSOC_009323</name>
</gene>
<evidence type="ECO:0000256" key="1">
    <source>
        <dbReference type="ARBA" id="ARBA00022679"/>
    </source>
</evidence>
<dbReference type="OrthoDB" id="30840at2759"/>
<keyword evidence="1 5" id="KW-0808">Transferase</keyword>
<protein>
    <submittedName>
        <fullName evidence="5">Putative N-acetyltransferase C9.02c</fullName>
    </submittedName>
</protein>
<dbReference type="InterPro" id="IPR051635">
    <property type="entry name" value="SNAT-like"/>
</dbReference>
<evidence type="ECO:0000259" key="4">
    <source>
        <dbReference type="PROSITE" id="PS51186"/>
    </source>
</evidence>
<accession>A0A2J7ZW63</accession>
<name>A0A2J7ZW63_9CHLO</name>
<dbReference type="InterPro" id="IPR016181">
    <property type="entry name" value="Acyl_CoA_acyltransferase"/>
</dbReference>
<organism evidence="5 6">
    <name type="scientific">Tetrabaena socialis</name>
    <dbReference type="NCBI Taxonomy" id="47790"/>
    <lineage>
        <taxon>Eukaryota</taxon>
        <taxon>Viridiplantae</taxon>
        <taxon>Chlorophyta</taxon>
        <taxon>core chlorophytes</taxon>
        <taxon>Chlorophyceae</taxon>
        <taxon>CS clade</taxon>
        <taxon>Chlamydomonadales</taxon>
        <taxon>Tetrabaenaceae</taxon>
        <taxon>Tetrabaena</taxon>
    </lineage>
</organism>
<dbReference type="SUPFAM" id="SSF55729">
    <property type="entry name" value="Acyl-CoA N-acyltransferases (Nat)"/>
    <property type="match status" value="1"/>
</dbReference>
<keyword evidence="2" id="KW-0012">Acyltransferase</keyword>
<dbReference type="PROSITE" id="PS51186">
    <property type="entry name" value="GNAT"/>
    <property type="match status" value="1"/>
</dbReference>
<evidence type="ECO:0000313" key="5">
    <source>
        <dbReference type="EMBL" id="PNH04495.1"/>
    </source>
</evidence>
<sequence length="217" mass="22740">MADEREPSSSADAAPAEEAGDDAAPSAYCQPLGGAVFFGPVQPEQLDRIHALEAESYPEDEAATYDKLKFRIQNAADVFLVAMRSADGGGEAGAAGAVSDPEVVGYVCGTCTSAGRLTHESMAAHEPEGDLLCVHSVVVEAGLRRRGLATRLLRAYTAYVGASSPGLRGIRLICKQDLVRLYEGAGFTLVGPSSVVHGRDPWIEMAMQLGGSDDGEQ</sequence>
<dbReference type="Pfam" id="PF00583">
    <property type="entry name" value="Acetyltransf_1"/>
    <property type="match status" value="1"/>
</dbReference>
<feature type="compositionally biased region" description="Low complexity" evidence="3">
    <location>
        <begin position="8"/>
        <end position="26"/>
    </location>
</feature>
<dbReference type="AlphaFoldDB" id="A0A2J7ZW63"/>
<dbReference type="PANTHER" id="PTHR10908:SF0">
    <property type="entry name" value="SEROTONIN N-ACETYLTRANSFERASE"/>
    <property type="match status" value="1"/>
</dbReference>
<feature type="domain" description="N-acetyltransferase" evidence="4">
    <location>
        <begin position="36"/>
        <end position="210"/>
    </location>
</feature>
<evidence type="ECO:0000256" key="2">
    <source>
        <dbReference type="ARBA" id="ARBA00023315"/>
    </source>
</evidence>
<dbReference type="GO" id="GO:0008080">
    <property type="term" value="F:N-acetyltransferase activity"/>
    <property type="evidence" value="ECO:0007669"/>
    <property type="project" value="UniProtKB-ARBA"/>
</dbReference>
<dbReference type="CDD" id="cd04301">
    <property type="entry name" value="NAT_SF"/>
    <property type="match status" value="1"/>
</dbReference>